<dbReference type="Proteomes" id="UP000502894">
    <property type="component" value="Chromosome"/>
</dbReference>
<sequence>MTGISKRGDKYLRTLLIHGARSALSFTKHKDDPYGNWLIAKKESLTFNKAAVALANKNARIIWSLLKTGDEFNRDKKMVAA</sequence>
<accession>A0A6F8T186</accession>
<dbReference type="AlphaFoldDB" id="A0A6F8T186"/>
<dbReference type="GO" id="GO:0003677">
    <property type="term" value="F:DNA binding"/>
    <property type="evidence" value="ECO:0007669"/>
    <property type="project" value="InterPro"/>
</dbReference>
<dbReference type="KEGG" id="lant:TUM19329_01170"/>
<organism evidence="2 3">
    <name type="scientific">Legionella antarctica</name>
    <dbReference type="NCBI Taxonomy" id="2708020"/>
    <lineage>
        <taxon>Bacteria</taxon>
        <taxon>Pseudomonadati</taxon>
        <taxon>Pseudomonadota</taxon>
        <taxon>Gammaproteobacteria</taxon>
        <taxon>Legionellales</taxon>
        <taxon>Legionellaceae</taxon>
        <taxon>Legionella</taxon>
    </lineage>
</organism>
<protein>
    <recommendedName>
        <fullName evidence="1">Transposase IS116/IS110/IS902 C-terminal domain-containing protein</fullName>
    </recommendedName>
</protein>
<evidence type="ECO:0000313" key="2">
    <source>
        <dbReference type="EMBL" id="BCA93756.1"/>
    </source>
</evidence>
<evidence type="ECO:0000313" key="3">
    <source>
        <dbReference type="Proteomes" id="UP000502894"/>
    </source>
</evidence>
<gene>
    <name evidence="2" type="ORF">TUM19329_01170</name>
</gene>
<keyword evidence="3" id="KW-1185">Reference proteome</keyword>
<dbReference type="GO" id="GO:0004803">
    <property type="term" value="F:transposase activity"/>
    <property type="evidence" value="ECO:0007669"/>
    <property type="project" value="InterPro"/>
</dbReference>
<dbReference type="PANTHER" id="PTHR33055">
    <property type="entry name" value="TRANSPOSASE FOR INSERTION SEQUENCE ELEMENT IS1111A"/>
    <property type="match status" value="1"/>
</dbReference>
<dbReference type="InterPro" id="IPR047650">
    <property type="entry name" value="Transpos_IS110"/>
</dbReference>
<reference evidence="2" key="1">
    <citation type="journal article" date="2020" name="Microbiol. Resour. Announc.">
        <title>Complete Genome Sequence of Novel Psychrotolerant Legionella Strain TUM19329, Isolated from Antarctic Lake Sediment.</title>
        <authorList>
            <person name="Shimada S."/>
            <person name="Nakai R."/>
            <person name="Aoki K."/>
            <person name="Shimoeda N."/>
            <person name="Ohno G."/>
            <person name="Miyazaki Y."/>
            <person name="Kudoh S."/>
            <person name="Imura S."/>
            <person name="Watanabe K."/>
            <person name="Ishii Y."/>
            <person name="Tateda K."/>
        </authorList>
    </citation>
    <scope>NUCLEOTIDE SEQUENCE [LARGE SCALE GENOMIC DNA]</scope>
    <source>
        <strain evidence="2">TUM19329</strain>
    </source>
</reference>
<name>A0A6F8T186_9GAMM</name>
<dbReference type="GO" id="GO:0006313">
    <property type="term" value="P:DNA transposition"/>
    <property type="evidence" value="ECO:0007669"/>
    <property type="project" value="InterPro"/>
</dbReference>
<dbReference type="Pfam" id="PF02371">
    <property type="entry name" value="Transposase_20"/>
    <property type="match status" value="1"/>
</dbReference>
<dbReference type="InterPro" id="IPR003346">
    <property type="entry name" value="Transposase_20"/>
</dbReference>
<dbReference type="EMBL" id="AP022839">
    <property type="protein sequence ID" value="BCA93756.1"/>
    <property type="molecule type" value="Genomic_DNA"/>
</dbReference>
<dbReference type="PANTHER" id="PTHR33055:SF3">
    <property type="entry name" value="PUTATIVE TRANSPOSASE FOR IS117-RELATED"/>
    <property type="match status" value="1"/>
</dbReference>
<evidence type="ECO:0000259" key="1">
    <source>
        <dbReference type="Pfam" id="PF02371"/>
    </source>
</evidence>
<feature type="domain" description="Transposase IS116/IS110/IS902 C-terminal" evidence="1">
    <location>
        <begin position="2"/>
        <end position="31"/>
    </location>
</feature>
<proteinExistence type="predicted"/>